<organism evidence="1 2">
    <name type="scientific">Fraxinus pennsylvanica</name>
    <dbReference type="NCBI Taxonomy" id="56036"/>
    <lineage>
        <taxon>Eukaryota</taxon>
        <taxon>Viridiplantae</taxon>
        <taxon>Streptophyta</taxon>
        <taxon>Embryophyta</taxon>
        <taxon>Tracheophyta</taxon>
        <taxon>Spermatophyta</taxon>
        <taxon>Magnoliopsida</taxon>
        <taxon>eudicotyledons</taxon>
        <taxon>Gunneridae</taxon>
        <taxon>Pentapetalae</taxon>
        <taxon>asterids</taxon>
        <taxon>lamiids</taxon>
        <taxon>Lamiales</taxon>
        <taxon>Oleaceae</taxon>
        <taxon>Oleeae</taxon>
        <taxon>Fraxinus</taxon>
    </lineage>
</organism>
<gene>
    <name evidence="1" type="ORF">FPE_LOCUS8658</name>
</gene>
<accession>A0AAD1Z1J7</accession>
<evidence type="ECO:0000313" key="2">
    <source>
        <dbReference type="Proteomes" id="UP000834106"/>
    </source>
</evidence>
<dbReference type="EMBL" id="OU503040">
    <property type="protein sequence ID" value="CAI9761228.1"/>
    <property type="molecule type" value="Genomic_DNA"/>
</dbReference>
<proteinExistence type="predicted"/>
<reference evidence="1" key="1">
    <citation type="submission" date="2023-05" db="EMBL/GenBank/DDBJ databases">
        <authorList>
            <person name="Huff M."/>
        </authorList>
    </citation>
    <scope>NUCLEOTIDE SEQUENCE</scope>
</reference>
<dbReference type="Proteomes" id="UP000834106">
    <property type="component" value="Chromosome 5"/>
</dbReference>
<protein>
    <submittedName>
        <fullName evidence="1">Uncharacterized protein</fullName>
    </submittedName>
</protein>
<name>A0AAD1Z1J7_9LAMI</name>
<sequence>MRRKEVGKKMGNVAEGGTVNRGWVAMAWIEFANRDAAHWWFIYDNNSDDGIEEVINELDLEDYNITKAHTTKDKDARSRLYALCFKSRVNAIGFHSWMSTNSSSFRI</sequence>
<keyword evidence="2" id="KW-1185">Reference proteome</keyword>
<evidence type="ECO:0000313" key="1">
    <source>
        <dbReference type="EMBL" id="CAI9761228.1"/>
    </source>
</evidence>
<dbReference type="AlphaFoldDB" id="A0AAD1Z1J7"/>